<evidence type="ECO:0000313" key="4">
    <source>
        <dbReference type="Proteomes" id="UP001549363"/>
    </source>
</evidence>
<evidence type="ECO:0000313" key="3">
    <source>
        <dbReference type="EMBL" id="MET4560754.1"/>
    </source>
</evidence>
<evidence type="ECO:0000259" key="2">
    <source>
        <dbReference type="Pfam" id="PF24729"/>
    </source>
</evidence>
<feature type="domain" description="Acb2/Tad1 hairpin" evidence="2">
    <location>
        <begin position="34"/>
        <end position="96"/>
    </location>
</feature>
<dbReference type="RefSeq" id="WP_354471636.1">
    <property type="nucleotide sequence ID" value="NZ_JBEPSB010000007.1"/>
</dbReference>
<dbReference type="InterPro" id="IPR056098">
    <property type="entry name" value="Acb2/Tad1_hairpin"/>
</dbReference>
<evidence type="ECO:0000256" key="1">
    <source>
        <dbReference type="ARBA" id="ARBA00022741"/>
    </source>
</evidence>
<organism evidence="3 4">
    <name type="scientific">Lysinibacillus parviboronicapiens</name>
    <dbReference type="NCBI Taxonomy" id="436516"/>
    <lineage>
        <taxon>Bacteria</taxon>
        <taxon>Bacillati</taxon>
        <taxon>Bacillota</taxon>
        <taxon>Bacilli</taxon>
        <taxon>Bacillales</taxon>
        <taxon>Bacillaceae</taxon>
        <taxon>Lysinibacillus</taxon>
    </lineage>
</organism>
<comment type="caution">
    <text evidence="3">The sequence shown here is derived from an EMBL/GenBank/DDBJ whole genome shotgun (WGS) entry which is preliminary data.</text>
</comment>
<proteinExistence type="predicted"/>
<reference evidence="3 4" key="1">
    <citation type="submission" date="2024-06" db="EMBL/GenBank/DDBJ databases">
        <title>Sorghum-associated microbial communities from plants grown in Nebraska, USA.</title>
        <authorList>
            <person name="Schachtman D."/>
        </authorList>
    </citation>
    <scope>NUCLEOTIDE SEQUENCE [LARGE SCALE GENOMIC DNA]</scope>
    <source>
        <strain evidence="3 4">736</strain>
    </source>
</reference>
<dbReference type="Pfam" id="PF24729">
    <property type="entry name" value="Acb2_Tad1_hairpin"/>
    <property type="match status" value="1"/>
</dbReference>
<dbReference type="EMBL" id="JBEPSB010000007">
    <property type="protein sequence ID" value="MET4560754.1"/>
    <property type="molecule type" value="Genomic_DNA"/>
</dbReference>
<gene>
    <name evidence="3" type="ORF">ABIA69_001898</name>
</gene>
<protein>
    <recommendedName>
        <fullName evidence="2">Acb2/Tad1 hairpin domain-containing protein</fullName>
    </recommendedName>
</protein>
<keyword evidence="1" id="KW-0547">Nucleotide-binding</keyword>
<name>A0ABV2PIX7_9BACI</name>
<accession>A0ABV2PIX7</accession>
<dbReference type="Proteomes" id="UP001549363">
    <property type="component" value="Unassembled WGS sequence"/>
</dbReference>
<sequence>MNKCFVVGCLNKTETLFCSDCLVNGGVYKAKSNSTIENNFKYHSLKEGQQQKYEAIREKAKELAYLIDAVCPHSREKSVAMTNLETAVMWGNASIARNE</sequence>
<keyword evidence="4" id="KW-1185">Reference proteome</keyword>